<name>A0AA43U9N7_9ACTN</name>
<organism evidence="1 2">
    <name type="scientific">Phoenicibacter congonensis</name>
    <dbReference type="NCBI Taxonomy" id="1944646"/>
    <lineage>
        <taxon>Bacteria</taxon>
        <taxon>Bacillati</taxon>
        <taxon>Actinomycetota</taxon>
        <taxon>Coriobacteriia</taxon>
        <taxon>Eggerthellales</taxon>
        <taxon>Eggerthellaceae</taxon>
        <taxon>Phoenicibacter</taxon>
    </lineage>
</organism>
<dbReference type="Proteomes" id="UP001168575">
    <property type="component" value="Unassembled WGS sequence"/>
</dbReference>
<accession>A0AA43U9N7</accession>
<evidence type="ECO:0000313" key="2">
    <source>
        <dbReference type="Proteomes" id="UP001168575"/>
    </source>
</evidence>
<protein>
    <submittedName>
        <fullName evidence="1">Uncharacterized protein</fullName>
    </submittedName>
</protein>
<dbReference type="AlphaFoldDB" id="A0AA43U9N7"/>
<keyword evidence="2" id="KW-1185">Reference proteome</keyword>
<proteinExistence type="predicted"/>
<reference evidence="1" key="1">
    <citation type="submission" date="2023-07" db="EMBL/GenBank/DDBJ databases">
        <title>Between Cages and Wild: Unraveling the Impact of Captivity on Animal Microbiomes and Antimicrobial Resistance.</title>
        <authorList>
            <person name="Schmartz G.P."/>
            <person name="Rehner J."/>
            <person name="Schuff M.J."/>
            <person name="Becker S.L."/>
            <person name="Kravczyk M."/>
            <person name="Gurevich A."/>
            <person name="Francke R."/>
            <person name="Mueller R."/>
            <person name="Keller V."/>
            <person name="Keller A."/>
        </authorList>
    </citation>
    <scope>NUCLEOTIDE SEQUENCE</scope>
    <source>
        <strain evidence="1">S12M_St_49</strain>
    </source>
</reference>
<comment type="caution">
    <text evidence="1">The sequence shown here is derived from an EMBL/GenBank/DDBJ whole genome shotgun (WGS) entry which is preliminary data.</text>
</comment>
<evidence type="ECO:0000313" key="1">
    <source>
        <dbReference type="EMBL" id="MDO4842595.1"/>
    </source>
</evidence>
<sequence length="65" mass="7450">MENERKKSAKERYDERTARRVCLKLNKNTDADILQKLESVSSMQGYIKTLIRADIAANVPVRPAD</sequence>
<dbReference type="EMBL" id="JAUMVS010000230">
    <property type="protein sequence ID" value="MDO4842595.1"/>
    <property type="molecule type" value="Genomic_DNA"/>
</dbReference>
<gene>
    <name evidence="1" type="ORF">Q3982_07985</name>
</gene>